<evidence type="ECO:0000256" key="5">
    <source>
        <dbReference type="ARBA" id="ARBA00023136"/>
    </source>
</evidence>
<keyword evidence="9" id="KW-1185">Reference proteome</keyword>
<feature type="domain" description="Cache" evidence="7">
    <location>
        <begin position="35"/>
        <end position="202"/>
    </location>
</feature>
<gene>
    <name evidence="8" type="ORF">SAMN02745164_01326</name>
</gene>
<evidence type="ECO:0000256" key="6">
    <source>
        <dbReference type="SAM" id="Phobius"/>
    </source>
</evidence>
<keyword evidence="4 6" id="KW-1133">Transmembrane helix</keyword>
<dbReference type="Proteomes" id="UP000184334">
    <property type="component" value="Unassembled WGS sequence"/>
</dbReference>
<reference evidence="8" key="1">
    <citation type="submission" date="2016-11" db="EMBL/GenBank/DDBJ databases">
        <authorList>
            <person name="Varghese N."/>
            <person name="Submissions S."/>
        </authorList>
    </citation>
    <scope>NUCLEOTIDE SEQUENCE [LARGE SCALE GENOMIC DNA]</scope>
    <source>
        <strain evidence="8">DSM 16785</strain>
    </source>
</reference>
<comment type="subcellular location">
    <subcellularLocation>
        <location evidence="1">Cell membrane</location>
        <topology evidence="1">Multi-pass membrane protein</topology>
    </subcellularLocation>
</comment>
<dbReference type="Gene3D" id="3.30.450.20">
    <property type="entry name" value="PAS domain"/>
    <property type="match status" value="1"/>
</dbReference>
<dbReference type="RefSeq" id="WP_072864732.1">
    <property type="nucleotide sequence ID" value="NZ_FQUI01000020.1"/>
</dbReference>
<keyword evidence="3 6" id="KW-0812">Transmembrane</keyword>
<dbReference type="STRING" id="1122195.SAMN02745164_01326"/>
<accession>A0A1M4X487</accession>
<keyword evidence="2" id="KW-1003">Cell membrane</keyword>
<evidence type="ECO:0000256" key="2">
    <source>
        <dbReference type="ARBA" id="ARBA00022475"/>
    </source>
</evidence>
<dbReference type="EMBL" id="FQUI01000020">
    <property type="protein sequence ID" value="SHE88260.1"/>
    <property type="molecule type" value="Genomic_DNA"/>
</dbReference>
<dbReference type="Pfam" id="PF02743">
    <property type="entry name" value="dCache_1"/>
    <property type="match status" value="1"/>
</dbReference>
<evidence type="ECO:0000313" key="9">
    <source>
        <dbReference type="Proteomes" id="UP000184334"/>
    </source>
</evidence>
<comment type="caution">
    <text evidence="8">The sequence shown here is derived from an EMBL/GenBank/DDBJ whole genome shotgun (WGS) entry which is preliminary data.</text>
</comment>
<dbReference type="OrthoDB" id="43680at2"/>
<sequence>MKSIKTKITLVFSIVIISAGLFVGFFLYFYLGSSLKAIISDSAFTTLEQQSKQIENFLDGLIHEMKLISNQKILKSMNFKDSIEGLKKDLNILDDFSMLFIANKNGDAYTTSDVETNISNREYFKKIMVGEDLAISDVLISKADGSSIIVLAHSIRDDNNNIIGLIGATISISKFLEFLTTNDEKSIYSFIIDSNGVIISHSIKDFV</sequence>
<proteinExistence type="predicted"/>
<evidence type="ECO:0000313" key="8">
    <source>
        <dbReference type="EMBL" id="SHE88260.1"/>
    </source>
</evidence>
<keyword evidence="5 6" id="KW-0472">Membrane</keyword>
<dbReference type="AlphaFoldDB" id="A0A1M4X487"/>
<protein>
    <submittedName>
        <fullName evidence="8">Cache domain-containing protein</fullName>
    </submittedName>
</protein>
<dbReference type="InterPro" id="IPR033479">
    <property type="entry name" value="dCache_1"/>
</dbReference>
<dbReference type="CDD" id="cd12914">
    <property type="entry name" value="PDC1_DGC_like"/>
    <property type="match status" value="1"/>
</dbReference>
<organism evidence="8 9">
    <name type="scientific">Marinitoga hydrogenitolerans (strain DSM 16785 / JCM 12826 / AT1271)</name>
    <dbReference type="NCBI Taxonomy" id="1122195"/>
    <lineage>
        <taxon>Bacteria</taxon>
        <taxon>Thermotogati</taxon>
        <taxon>Thermotogota</taxon>
        <taxon>Thermotogae</taxon>
        <taxon>Petrotogales</taxon>
        <taxon>Petrotogaceae</taxon>
        <taxon>Marinitoga</taxon>
    </lineage>
</organism>
<dbReference type="InterPro" id="IPR029151">
    <property type="entry name" value="Sensor-like_sf"/>
</dbReference>
<evidence type="ECO:0000256" key="4">
    <source>
        <dbReference type="ARBA" id="ARBA00022989"/>
    </source>
</evidence>
<dbReference type="SUPFAM" id="SSF103190">
    <property type="entry name" value="Sensory domain-like"/>
    <property type="match status" value="1"/>
</dbReference>
<evidence type="ECO:0000256" key="1">
    <source>
        <dbReference type="ARBA" id="ARBA00004651"/>
    </source>
</evidence>
<feature type="transmembrane region" description="Helical" evidence="6">
    <location>
        <begin position="9"/>
        <end position="31"/>
    </location>
</feature>
<name>A0A1M4X487_MARH1</name>
<dbReference type="GO" id="GO:0005886">
    <property type="term" value="C:plasma membrane"/>
    <property type="evidence" value="ECO:0007669"/>
    <property type="project" value="UniProtKB-SubCell"/>
</dbReference>
<evidence type="ECO:0000259" key="7">
    <source>
        <dbReference type="Pfam" id="PF02743"/>
    </source>
</evidence>
<evidence type="ECO:0000256" key="3">
    <source>
        <dbReference type="ARBA" id="ARBA00022692"/>
    </source>
</evidence>